<protein>
    <submittedName>
        <fullName evidence="5">NAD-binding protein</fullName>
    </submittedName>
</protein>
<keyword evidence="2" id="KW-0560">Oxidoreductase</keyword>
<evidence type="ECO:0000259" key="3">
    <source>
        <dbReference type="Pfam" id="PF01408"/>
    </source>
</evidence>
<evidence type="ECO:0000313" key="6">
    <source>
        <dbReference type="Proteomes" id="UP000053477"/>
    </source>
</evidence>
<dbReference type="OrthoDB" id="446809at2759"/>
<dbReference type="AlphaFoldDB" id="A0A0H2RF08"/>
<dbReference type="Proteomes" id="UP000053477">
    <property type="component" value="Unassembled WGS sequence"/>
</dbReference>
<comment type="similarity">
    <text evidence="1">Belongs to the Gfo/Idh/MocA family.</text>
</comment>
<dbReference type="Pfam" id="PF02894">
    <property type="entry name" value="GFO_IDH_MocA_C"/>
    <property type="match status" value="1"/>
</dbReference>
<evidence type="ECO:0000259" key="4">
    <source>
        <dbReference type="Pfam" id="PF02894"/>
    </source>
</evidence>
<dbReference type="InterPro" id="IPR004104">
    <property type="entry name" value="Gfo/Idh/MocA-like_OxRdtase_C"/>
</dbReference>
<dbReference type="GO" id="GO:0016491">
    <property type="term" value="F:oxidoreductase activity"/>
    <property type="evidence" value="ECO:0007669"/>
    <property type="project" value="UniProtKB-KW"/>
</dbReference>
<organism evidence="5 6">
    <name type="scientific">Schizopora paradoxa</name>
    <dbReference type="NCBI Taxonomy" id="27342"/>
    <lineage>
        <taxon>Eukaryota</taxon>
        <taxon>Fungi</taxon>
        <taxon>Dikarya</taxon>
        <taxon>Basidiomycota</taxon>
        <taxon>Agaricomycotina</taxon>
        <taxon>Agaricomycetes</taxon>
        <taxon>Hymenochaetales</taxon>
        <taxon>Schizoporaceae</taxon>
        <taxon>Schizopora</taxon>
    </lineage>
</organism>
<dbReference type="Pfam" id="PF01408">
    <property type="entry name" value="GFO_IDH_MocA"/>
    <property type="match status" value="1"/>
</dbReference>
<dbReference type="Gene3D" id="3.30.360.10">
    <property type="entry name" value="Dihydrodipicolinate Reductase, domain 2"/>
    <property type="match status" value="1"/>
</dbReference>
<dbReference type="Gene3D" id="3.40.50.720">
    <property type="entry name" value="NAD(P)-binding Rossmann-like Domain"/>
    <property type="match status" value="1"/>
</dbReference>
<dbReference type="InterPro" id="IPR036291">
    <property type="entry name" value="NAD(P)-bd_dom_sf"/>
</dbReference>
<reference evidence="5 6" key="1">
    <citation type="submission" date="2015-04" db="EMBL/GenBank/DDBJ databases">
        <title>Complete genome sequence of Schizopora paradoxa KUC8140, a cosmopolitan wood degrader in East Asia.</title>
        <authorList>
            <consortium name="DOE Joint Genome Institute"/>
            <person name="Min B."/>
            <person name="Park H."/>
            <person name="Jang Y."/>
            <person name="Kim J.-J."/>
            <person name="Kim K.H."/>
            <person name="Pangilinan J."/>
            <person name="Lipzen A."/>
            <person name="Riley R."/>
            <person name="Grigoriev I.V."/>
            <person name="Spatafora J.W."/>
            <person name="Choi I.-G."/>
        </authorList>
    </citation>
    <scope>NUCLEOTIDE SEQUENCE [LARGE SCALE GENOMIC DNA]</scope>
    <source>
        <strain evidence="5 6">KUC8140</strain>
    </source>
</reference>
<dbReference type="PANTHER" id="PTHR43708:SF5">
    <property type="entry name" value="CONSERVED EXPRESSED OXIDOREDUCTASE (EUROFUNG)-RELATED"/>
    <property type="match status" value="1"/>
</dbReference>
<dbReference type="FunCoup" id="A0A0H2RF08">
    <property type="interactions" value="24"/>
</dbReference>
<sequence>MSPIKTCVLGVGLSGLTFHVPFLLALPELFELYAVLERNPKSPGGKVKERFGVDVKIHKSFEDVLKDEAIELVIVGTPNATHYGFVKGSLEAGKHVLVDKPAVPSSAEASELGALANSKGLVLYAYQNRRWDSDFLALRRLLSEPRSSPASLGDIVEFESHFDRYRNDLKNSWKKEDQPGAGQVYDLGAHLIDQVVVLFGRPASVTGFIANVRGLGNQNVDDSFTIILQYPANKSQKLSLTVILRAHILSVRSPQLRYIVRGSKGTFVKYGLDVQEDQLKIMPDPKGIFTQSFGREPDEISGTIDTIDSNGIVKQQPWPTLEKGAYVELFRNLAAAIRTGAETAVNWEEVIAQLEIIELAHASSKEGRTINLTPSA</sequence>
<accession>A0A0H2RF08</accession>
<dbReference type="STRING" id="27342.A0A0H2RF08"/>
<keyword evidence="6" id="KW-1185">Reference proteome</keyword>
<dbReference type="SUPFAM" id="SSF51735">
    <property type="entry name" value="NAD(P)-binding Rossmann-fold domains"/>
    <property type="match status" value="1"/>
</dbReference>
<name>A0A0H2RF08_9AGAM</name>
<feature type="domain" description="Gfo/Idh/MocA-like oxidoreductase N-terminal" evidence="3">
    <location>
        <begin position="5"/>
        <end position="124"/>
    </location>
</feature>
<dbReference type="PANTHER" id="PTHR43708">
    <property type="entry name" value="CONSERVED EXPRESSED OXIDOREDUCTASE (EUROFUNG)"/>
    <property type="match status" value="1"/>
</dbReference>
<dbReference type="EMBL" id="KQ086034">
    <property type="protein sequence ID" value="KLO10162.1"/>
    <property type="molecule type" value="Genomic_DNA"/>
</dbReference>
<evidence type="ECO:0000313" key="5">
    <source>
        <dbReference type="EMBL" id="KLO10162.1"/>
    </source>
</evidence>
<evidence type="ECO:0000256" key="2">
    <source>
        <dbReference type="ARBA" id="ARBA00023002"/>
    </source>
</evidence>
<dbReference type="InterPro" id="IPR051317">
    <property type="entry name" value="Gfo/Idh/MocA_oxidoreduct"/>
</dbReference>
<gene>
    <name evidence="5" type="ORF">SCHPADRAFT_916459</name>
</gene>
<dbReference type="InParanoid" id="A0A0H2RF08"/>
<dbReference type="InterPro" id="IPR000683">
    <property type="entry name" value="Gfo/Idh/MocA-like_OxRdtase_N"/>
</dbReference>
<feature type="domain" description="Gfo/Idh/MocA-like oxidoreductase C-terminal" evidence="4">
    <location>
        <begin position="151"/>
        <end position="372"/>
    </location>
</feature>
<evidence type="ECO:0000256" key="1">
    <source>
        <dbReference type="ARBA" id="ARBA00010928"/>
    </source>
</evidence>
<dbReference type="GO" id="GO:0000166">
    <property type="term" value="F:nucleotide binding"/>
    <property type="evidence" value="ECO:0007669"/>
    <property type="project" value="InterPro"/>
</dbReference>
<proteinExistence type="inferred from homology"/>